<dbReference type="InterPro" id="IPR017972">
    <property type="entry name" value="Cyt_P450_CS"/>
</dbReference>
<dbReference type="Gene3D" id="1.10.630.10">
    <property type="entry name" value="Cytochrome P450"/>
    <property type="match status" value="1"/>
</dbReference>
<evidence type="ECO:0000256" key="1">
    <source>
        <dbReference type="ARBA" id="ARBA00010617"/>
    </source>
</evidence>
<name>A0ABW0ZTD6_9ACTN</name>
<dbReference type="InterPro" id="IPR001128">
    <property type="entry name" value="Cyt_P450"/>
</dbReference>
<dbReference type="PRINTS" id="PR00359">
    <property type="entry name" value="BP450"/>
</dbReference>
<keyword evidence="2" id="KW-0560">Oxidoreductase</keyword>
<keyword evidence="2" id="KW-0408">Iron</keyword>
<reference evidence="4" key="1">
    <citation type="journal article" date="2019" name="Int. J. Syst. Evol. Microbiol.">
        <title>The Global Catalogue of Microorganisms (GCM) 10K type strain sequencing project: providing services to taxonomists for standard genome sequencing and annotation.</title>
        <authorList>
            <consortium name="The Broad Institute Genomics Platform"/>
            <consortium name="The Broad Institute Genome Sequencing Center for Infectious Disease"/>
            <person name="Wu L."/>
            <person name="Ma J."/>
        </authorList>
    </citation>
    <scope>NUCLEOTIDE SEQUENCE [LARGE SCALE GENOMIC DNA]</scope>
    <source>
        <strain evidence="4">KCTC 42087</strain>
    </source>
</reference>
<keyword evidence="2" id="KW-0503">Monooxygenase</keyword>
<gene>
    <name evidence="3" type="ORF">ACFPZN_13130</name>
</gene>
<evidence type="ECO:0000256" key="2">
    <source>
        <dbReference type="RuleBase" id="RU000461"/>
    </source>
</evidence>
<comment type="similarity">
    <text evidence="1 2">Belongs to the cytochrome P450 family.</text>
</comment>
<keyword evidence="2" id="KW-0479">Metal-binding</keyword>
<dbReference type="InterPro" id="IPR036396">
    <property type="entry name" value="Cyt_P450_sf"/>
</dbReference>
<comment type="caution">
    <text evidence="3">The sequence shown here is derived from an EMBL/GenBank/DDBJ whole genome shotgun (WGS) entry which is preliminary data.</text>
</comment>
<evidence type="ECO:0000313" key="4">
    <source>
        <dbReference type="Proteomes" id="UP001596074"/>
    </source>
</evidence>
<dbReference type="Pfam" id="PF00067">
    <property type="entry name" value="p450"/>
    <property type="match status" value="1"/>
</dbReference>
<dbReference type="RefSeq" id="WP_378282181.1">
    <property type="nucleotide sequence ID" value="NZ_JBHSON010000015.1"/>
</dbReference>
<dbReference type="InterPro" id="IPR002397">
    <property type="entry name" value="Cyt_P450_B"/>
</dbReference>
<dbReference type="PANTHER" id="PTHR46696:SF6">
    <property type="entry name" value="P450, PUTATIVE (EUROFUNG)-RELATED"/>
    <property type="match status" value="1"/>
</dbReference>
<sequence>MTNSIDQGLYDACPYPYYERLRSEPVREQPGIGYVVSRYEDVLMVLRNSDTFSAAFNPGFASSRLTLNERPRSVDTIMAEGYPECPALAHTDGETHKRHRGFVNRAFTPRQVAKIEPVIRAVANDCIDHFVDRGRVELLSEFSGPLPLTMISDALGLPREDLPLFREWTEALQGIRARVVPEAEFVERAHKWVAFQRYFGAVVEDRLADPRDDLASAILQAGNAGETPLESGELMNIFAQLILGGNETAASTFNSGMLTLARDAGAQERLRDDPALIPNFVEEVLRRDSPVLGIPRIATADTRIGEVDIPAGSRLLVLFGSANRDDSVFPRPDDVEPERENARSHLAFGNGSHFCVGAPLARAELRIGFEQLLSRLGPFSLAPGFEPNYIGGPLGHRLERLDLRFTPGGHR</sequence>
<proteinExistence type="inferred from homology"/>
<protein>
    <submittedName>
        <fullName evidence="3">Cytochrome P450</fullName>
    </submittedName>
</protein>
<dbReference type="Proteomes" id="UP001596074">
    <property type="component" value="Unassembled WGS sequence"/>
</dbReference>
<evidence type="ECO:0000313" key="3">
    <source>
        <dbReference type="EMBL" id="MFC5746560.1"/>
    </source>
</evidence>
<dbReference type="PANTHER" id="PTHR46696">
    <property type="entry name" value="P450, PUTATIVE (EUROFUNG)-RELATED"/>
    <property type="match status" value="1"/>
</dbReference>
<keyword evidence="2" id="KW-0349">Heme</keyword>
<keyword evidence="4" id="KW-1185">Reference proteome</keyword>
<dbReference type="EMBL" id="JBHSON010000015">
    <property type="protein sequence ID" value="MFC5746560.1"/>
    <property type="molecule type" value="Genomic_DNA"/>
</dbReference>
<organism evidence="3 4">
    <name type="scientific">Actinomadura rugatobispora</name>
    <dbReference type="NCBI Taxonomy" id="1994"/>
    <lineage>
        <taxon>Bacteria</taxon>
        <taxon>Bacillati</taxon>
        <taxon>Actinomycetota</taxon>
        <taxon>Actinomycetes</taxon>
        <taxon>Streptosporangiales</taxon>
        <taxon>Thermomonosporaceae</taxon>
        <taxon>Actinomadura</taxon>
    </lineage>
</organism>
<dbReference type="SUPFAM" id="SSF48264">
    <property type="entry name" value="Cytochrome P450"/>
    <property type="match status" value="1"/>
</dbReference>
<dbReference type="PROSITE" id="PS00086">
    <property type="entry name" value="CYTOCHROME_P450"/>
    <property type="match status" value="1"/>
</dbReference>
<accession>A0ABW0ZTD6</accession>